<sequence length="585" mass="62282">MGMNPYNRGCCVNWWRVFCSAENPILIRERSGPSNPSNFELAGNGERSLVYRVNPGPNVAHYTSNQHASETGIQPPTSIPVTSLPGAPIPVINDSLNGLRLATVTGQMPQTTAHFASADPISLTSKSMAETSTEQPPNSTDTTRSTTVSPGHPTDYGKLGVTDTEIAASLPTDGSGHPQSIIPLTKEKGKKSGIPREEPLQSFQSTNTMSGPGIQATHFSNASSMSTGRMDPRSGYYSIAGDQTTPLLANHSGMDRVVSGRQFKKQPSSFQLTNESQPIYSQAHRDSLGPNTTFTPRPPSHGLPLQAYGLGRSSSRDLSQVMGLSEASKQIKMIPPYPSASLSNLREKSHASAPMPYLSVLTDSGSIPSSTGDRQAAHRVMLTDPYASKPKLQPPSPKTRSRSAGAFPLPEIPDHRANPVSGKSYGTPQLVPLPSNISLKTTGRSVIGDPRRPTNQTIAPYQAGLPVSMGHVVMQKPVTSRTGQSTNQNPSIQMPHGQSQDTNIATSWPPVVPPHGPTDYRSLRIMASSLYDDLDVLDGTPLDQTESNASAPLVGLRVAQNWNSGDSTTPALYGPGATSSTANTR</sequence>
<reference evidence="2 3" key="1">
    <citation type="submission" date="2018-11" db="EMBL/GenBank/DDBJ databases">
        <authorList>
            <consortium name="Pathogen Informatics"/>
        </authorList>
    </citation>
    <scope>NUCLEOTIDE SEQUENCE [LARGE SCALE GENOMIC DNA]</scope>
    <source>
        <strain evidence="2 3">Egypt</strain>
    </source>
</reference>
<dbReference type="EMBL" id="UZAN01065046">
    <property type="protein sequence ID" value="VDP93872.1"/>
    <property type="molecule type" value="Genomic_DNA"/>
</dbReference>
<dbReference type="Proteomes" id="UP000272942">
    <property type="component" value="Unassembled WGS sequence"/>
</dbReference>
<feature type="region of interest" description="Disordered" evidence="1">
    <location>
        <begin position="480"/>
        <end position="501"/>
    </location>
</feature>
<dbReference type="OrthoDB" id="4096362at2759"/>
<name>A0A3P8GX82_9TREM</name>
<keyword evidence="3" id="KW-1185">Reference proteome</keyword>
<evidence type="ECO:0000256" key="1">
    <source>
        <dbReference type="SAM" id="MobiDB-lite"/>
    </source>
</evidence>
<evidence type="ECO:0000313" key="2">
    <source>
        <dbReference type="EMBL" id="VDP93872.1"/>
    </source>
</evidence>
<gene>
    <name evidence="2" type="ORF">ECPE_LOCUS16600</name>
</gene>
<evidence type="ECO:0000313" key="3">
    <source>
        <dbReference type="Proteomes" id="UP000272942"/>
    </source>
</evidence>
<accession>A0A3P8GX82</accession>
<feature type="region of interest" description="Disordered" evidence="1">
    <location>
        <begin position="384"/>
        <end position="417"/>
    </location>
</feature>
<dbReference type="AlphaFoldDB" id="A0A3P8GX82"/>
<feature type="compositionally biased region" description="Polar residues" evidence="1">
    <location>
        <begin position="561"/>
        <end position="570"/>
    </location>
</feature>
<feature type="region of interest" description="Disordered" evidence="1">
    <location>
        <begin position="561"/>
        <end position="585"/>
    </location>
</feature>
<proteinExistence type="predicted"/>
<protein>
    <submittedName>
        <fullName evidence="2">Uncharacterized protein</fullName>
    </submittedName>
</protein>
<feature type="region of interest" description="Disordered" evidence="1">
    <location>
        <begin position="127"/>
        <end position="157"/>
    </location>
</feature>
<organism evidence="2 3">
    <name type="scientific">Echinostoma caproni</name>
    <dbReference type="NCBI Taxonomy" id="27848"/>
    <lineage>
        <taxon>Eukaryota</taxon>
        <taxon>Metazoa</taxon>
        <taxon>Spiralia</taxon>
        <taxon>Lophotrochozoa</taxon>
        <taxon>Platyhelminthes</taxon>
        <taxon>Trematoda</taxon>
        <taxon>Digenea</taxon>
        <taxon>Plagiorchiida</taxon>
        <taxon>Echinostomata</taxon>
        <taxon>Echinostomatoidea</taxon>
        <taxon>Echinostomatidae</taxon>
        <taxon>Echinostoma</taxon>
    </lineage>
</organism>
<feature type="compositionally biased region" description="Polar residues" evidence="1">
    <location>
        <begin position="127"/>
        <end position="149"/>
    </location>
</feature>